<dbReference type="Proteomes" id="UP001175228">
    <property type="component" value="Unassembled WGS sequence"/>
</dbReference>
<proteinExistence type="predicted"/>
<evidence type="ECO:0000259" key="1">
    <source>
        <dbReference type="Pfam" id="PF09362"/>
    </source>
</evidence>
<accession>A0AA39PLZ7</accession>
<feature type="domain" description="DUF1996" evidence="1">
    <location>
        <begin position="45"/>
        <end position="83"/>
    </location>
</feature>
<protein>
    <recommendedName>
        <fullName evidence="1">DUF1996 domain-containing protein</fullName>
    </recommendedName>
</protein>
<name>A0AA39PLZ7_9AGAR</name>
<dbReference type="InterPro" id="IPR018535">
    <property type="entry name" value="DUF1996"/>
</dbReference>
<dbReference type="EMBL" id="JAUEPU010000045">
    <property type="protein sequence ID" value="KAK0486783.1"/>
    <property type="molecule type" value="Genomic_DNA"/>
</dbReference>
<dbReference type="Pfam" id="PF09362">
    <property type="entry name" value="DUF1996"/>
    <property type="match status" value="1"/>
</dbReference>
<dbReference type="AlphaFoldDB" id="A0AA39PLZ7"/>
<keyword evidence="3" id="KW-1185">Reference proteome</keyword>
<evidence type="ECO:0000313" key="3">
    <source>
        <dbReference type="Proteomes" id="UP001175228"/>
    </source>
</evidence>
<comment type="caution">
    <text evidence="2">The sequence shown here is derived from an EMBL/GenBank/DDBJ whole genome shotgun (WGS) entry which is preliminary data.</text>
</comment>
<evidence type="ECO:0000313" key="2">
    <source>
        <dbReference type="EMBL" id="KAK0486783.1"/>
    </source>
</evidence>
<gene>
    <name evidence="2" type="ORF">EDD18DRAFT_1082662</name>
</gene>
<reference evidence="2" key="1">
    <citation type="submission" date="2023-06" db="EMBL/GenBank/DDBJ databases">
        <authorList>
            <consortium name="Lawrence Berkeley National Laboratory"/>
            <person name="Ahrendt S."/>
            <person name="Sahu N."/>
            <person name="Indic B."/>
            <person name="Wong-Bajracharya J."/>
            <person name="Merenyi Z."/>
            <person name="Ke H.-M."/>
            <person name="Monk M."/>
            <person name="Kocsube S."/>
            <person name="Drula E."/>
            <person name="Lipzen A."/>
            <person name="Balint B."/>
            <person name="Henrissat B."/>
            <person name="Andreopoulos B."/>
            <person name="Martin F.M."/>
            <person name="Harder C.B."/>
            <person name="Rigling D."/>
            <person name="Ford K.L."/>
            <person name="Foster G.D."/>
            <person name="Pangilinan J."/>
            <person name="Papanicolaou A."/>
            <person name="Barry K."/>
            <person name="LaButti K."/>
            <person name="Viragh M."/>
            <person name="Koriabine M."/>
            <person name="Yan M."/>
            <person name="Riley R."/>
            <person name="Champramary S."/>
            <person name="Plett K.L."/>
            <person name="Tsai I.J."/>
            <person name="Slot J."/>
            <person name="Sipos G."/>
            <person name="Plett J."/>
            <person name="Nagy L.G."/>
            <person name="Grigoriev I.V."/>
        </authorList>
    </citation>
    <scope>NUCLEOTIDE SEQUENCE</scope>
    <source>
        <strain evidence="2">HWK02</strain>
    </source>
</reference>
<sequence length="85" mass="9745">MAVDNVLTIQWMDPIQYLGVVGLHIHSGMDLHILTTEVFLKIFPMLGGSNFSLNLSTMDLWGSKCTLIPVQEDKSNYWYPVHFYI</sequence>
<organism evidence="2 3">
    <name type="scientific">Armillaria luteobubalina</name>
    <dbReference type="NCBI Taxonomy" id="153913"/>
    <lineage>
        <taxon>Eukaryota</taxon>
        <taxon>Fungi</taxon>
        <taxon>Dikarya</taxon>
        <taxon>Basidiomycota</taxon>
        <taxon>Agaricomycotina</taxon>
        <taxon>Agaricomycetes</taxon>
        <taxon>Agaricomycetidae</taxon>
        <taxon>Agaricales</taxon>
        <taxon>Marasmiineae</taxon>
        <taxon>Physalacriaceae</taxon>
        <taxon>Armillaria</taxon>
    </lineage>
</organism>